<reference evidence="9" key="1">
    <citation type="submission" date="2017-08" db="EMBL/GenBank/DDBJ databases">
        <title>A dynamic microbial community with high functional redundancy inhabits the cold, oxic subseafloor aquifer.</title>
        <authorList>
            <person name="Tully B.J."/>
            <person name="Wheat C.G."/>
            <person name="Glazer B.T."/>
            <person name="Huber J.A."/>
        </authorList>
    </citation>
    <scope>NUCLEOTIDE SEQUENCE [LARGE SCALE GENOMIC DNA]</scope>
</reference>
<feature type="domain" description="Endoribonuclease YicC-like C-terminal" evidence="7">
    <location>
        <begin position="176"/>
        <end position="290"/>
    </location>
</feature>
<feature type="domain" description="Endoribonuclease YicC-like N-terminal" evidence="6">
    <location>
        <begin position="1"/>
        <end position="153"/>
    </location>
</feature>
<accession>A0A2A4X6A1</accession>
<dbReference type="PANTHER" id="PTHR30636">
    <property type="entry name" value="UPF0701 PROTEIN YICC"/>
    <property type="match status" value="1"/>
</dbReference>
<evidence type="ECO:0000313" key="9">
    <source>
        <dbReference type="Proteomes" id="UP000218775"/>
    </source>
</evidence>
<dbReference type="GO" id="GO:0016787">
    <property type="term" value="F:hydrolase activity"/>
    <property type="evidence" value="ECO:0007669"/>
    <property type="project" value="UniProtKB-KW"/>
</dbReference>
<evidence type="ECO:0000256" key="3">
    <source>
        <dbReference type="ARBA" id="ARBA00022759"/>
    </source>
</evidence>
<dbReference type="PANTHER" id="PTHR30636:SF3">
    <property type="entry name" value="UPF0701 PROTEIN YICC"/>
    <property type="match status" value="1"/>
</dbReference>
<evidence type="ECO:0000256" key="2">
    <source>
        <dbReference type="ARBA" id="ARBA00022722"/>
    </source>
</evidence>
<dbReference type="Pfam" id="PF08340">
    <property type="entry name" value="YicC-like_C"/>
    <property type="match status" value="1"/>
</dbReference>
<evidence type="ECO:0000256" key="4">
    <source>
        <dbReference type="ARBA" id="ARBA00022801"/>
    </source>
</evidence>
<evidence type="ECO:0000256" key="5">
    <source>
        <dbReference type="ARBA" id="ARBA00035648"/>
    </source>
</evidence>
<organism evidence="8 9">
    <name type="scientific">Aerophobetes bacterium</name>
    <dbReference type="NCBI Taxonomy" id="2030807"/>
    <lineage>
        <taxon>Bacteria</taxon>
        <taxon>Candidatus Aerophobota</taxon>
    </lineage>
</organism>
<keyword evidence="2" id="KW-0540">Nuclease</keyword>
<evidence type="ECO:0000256" key="1">
    <source>
        <dbReference type="ARBA" id="ARBA00001968"/>
    </source>
</evidence>
<evidence type="ECO:0000259" key="6">
    <source>
        <dbReference type="Pfam" id="PF03755"/>
    </source>
</evidence>
<dbReference type="GO" id="GO:0004521">
    <property type="term" value="F:RNA endonuclease activity"/>
    <property type="evidence" value="ECO:0007669"/>
    <property type="project" value="InterPro"/>
</dbReference>
<dbReference type="InterPro" id="IPR013551">
    <property type="entry name" value="YicC-like_C"/>
</dbReference>
<dbReference type="EMBL" id="NVUK01000008">
    <property type="protein sequence ID" value="PCI78192.1"/>
    <property type="molecule type" value="Genomic_DNA"/>
</dbReference>
<sequence>MTAYAKEQVCLEGRDSYLIELISVNRKSLDVSVYCPKELSSLEIVFRQCLASSLSRGSVTLRISREASNASLSTSLPDKDSFKNVYDHLSACCVHCGMDKSLITPSVITSLLATNSSFIEPMGEKEQALLIKGLKESITELIKMGDQEGQNLQKAMVKTLDQIAQEVAQIDIKRVDAPKAYREKLLKRIAQIDHGLENYEERIAREVILFSEKVDIEEEIVRLASHLKQFRSFLESETEVKKGKKLEFLAQEIHREINTIAAKSHDIELISLALEVKGLTKTLVEQLQNIV</sequence>
<gene>
    <name evidence="8" type="ORF">COB21_01620</name>
</gene>
<protein>
    <recommendedName>
        <fullName evidence="10">YicC family protein</fullName>
    </recommendedName>
</protein>
<evidence type="ECO:0000259" key="7">
    <source>
        <dbReference type="Pfam" id="PF08340"/>
    </source>
</evidence>
<evidence type="ECO:0000313" key="8">
    <source>
        <dbReference type="EMBL" id="PCI78192.1"/>
    </source>
</evidence>
<keyword evidence="4" id="KW-0378">Hydrolase</keyword>
<comment type="similarity">
    <text evidence="5">Belongs to the YicC/YloC family.</text>
</comment>
<dbReference type="Proteomes" id="UP000218775">
    <property type="component" value="Unassembled WGS sequence"/>
</dbReference>
<dbReference type="AlphaFoldDB" id="A0A2A4X6A1"/>
<comment type="cofactor">
    <cofactor evidence="1">
        <name>a divalent metal cation</name>
        <dbReference type="ChEBI" id="CHEBI:60240"/>
    </cofactor>
</comment>
<evidence type="ECO:0008006" key="10">
    <source>
        <dbReference type="Google" id="ProtNLM"/>
    </source>
</evidence>
<comment type="caution">
    <text evidence="8">The sequence shown here is derived from an EMBL/GenBank/DDBJ whole genome shotgun (WGS) entry which is preliminary data.</text>
</comment>
<dbReference type="InterPro" id="IPR013527">
    <property type="entry name" value="YicC-like_N"/>
</dbReference>
<name>A0A2A4X6A1_UNCAE</name>
<keyword evidence="3" id="KW-0255">Endonuclease</keyword>
<dbReference type="Pfam" id="PF03755">
    <property type="entry name" value="YicC-like_N"/>
    <property type="match status" value="1"/>
</dbReference>
<dbReference type="InterPro" id="IPR005229">
    <property type="entry name" value="YicC/YloC-like"/>
</dbReference>
<proteinExistence type="inferred from homology"/>